<keyword evidence="2" id="KW-0496">Mitochondrion</keyword>
<evidence type="ECO:0000313" key="6">
    <source>
        <dbReference type="EMBL" id="KAH0539438.1"/>
    </source>
</evidence>
<evidence type="ECO:0000256" key="2">
    <source>
        <dbReference type="ARBA" id="ARBA00023128"/>
    </source>
</evidence>
<dbReference type="GO" id="GO:0033108">
    <property type="term" value="P:mitochondrial respiratory chain complex assembly"/>
    <property type="evidence" value="ECO:0007669"/>
    <property type="project" value="TreeGrafter"/>
</dbReference>
<reference evidence="6 7" key="1">
    <citation type="journal article" date="2021" name="J. Hered.">
        <title>A chromosome-level genome assembly of the parasitoid wasp, Cotesia glomerata (Hymenoptera: Braconidae).</title>
        <authorList>
            <person name="Pinto B.J."/>
            <person name="Weis J.J."/>
            <person name="Gamble T."/>
            <person name="Ode P.J."/>
            <person name="Paul R."/>
            <person name="Zaspel J.M."/>
        </authorList>
    </citation>
    <scope>NUCLEOTIDE SEQUENCE [LARGE SCALE GENOMIC DNA]</scope>
    <source>
        <strain evidence="6">CgM1</strain>
    </source>
</reference>
<keyword evidence="3" id="KW-1015">Disulfide bond</keyword>
<dbReference type="InterPro" id="IPR051040">
    <property type="entry name" value="COX23"/>
</dbReference>
<dbReference type="PANTHER" id="PTHR46811">
    <property type="entry name" value="COILED-COIL-HELIX-COILED-COIL-HELIX DOMAIN-CONTAINING PROTEIN 7"/>
    <property type="match status" value="1"/>
</dbReference>
<name>A0AAV7HYC6_COTGL</name>
<organism evidence="6 7">
    <name type="scientific">Cotesia glomerata</name>
    <name type="common">Lepidopteran parasitic wasp</name>
    <name type="synonym">Apanteles glomeratus</name>
    <dbReference type="NCBI Taxonomy" id="32391"/>
    <lineage>
        <taxon>Eukaryota</taxon>
        <taxon>Metazoa</taxon>
        <taxon>Ecdysozoa</taxon>
        <taxon>Arthropoda</taxon>
        <taxon>Hexapoda</taxon>
        <taxon>Insecta</taxon>
        <taxon>Pterygota</taxon>
        <taxon>Neoptera</taxon>
        <taxon>Endopterygota</taxon>
        <taxon>Hymenoptera</taxon>
        <taxon>Apocrita</taxon>
        <taxon>Ichneumonoidea</taxon>
        <taxon>Braconidae</taxon>
        <taxon>Microgastrinae</taxon>
        <taxon>Cotesia</taxon>
    </lineage>
</organism>
<comment type="subcellular location">
    <subcellularLocation>
        <location evidence="1">Mitochondrion intermembrane space</location>
    </subcellularLocation>
</comment>
<dbReference type="Proteomes" id="UP000826195">
    <property type="component" value="Unassembled WGS sequence"/>
</dbReference>
<evidence type="ECO:0000313" key="7">
    <source>
        <dbReference type="Proteomes" id="UP000826195"/>
    </source>
</evidence>
<comment type="caution">
    <text evidence="6">The sequence shown here is derived from an EMBL/GenBank/DDBJ whole genome shotgun (WGS) entry which is preliminary data.</text>
</comment>
<keyword evidence="7" id="KW-1185">Reference proteome</keyword>
<gene>
    <name evidence="6" type="ORF">KQX54_004789</name>
</gene>
<evidence type="ECO:0000256" key="4">
    <source>
        <dbReference type="ARBA" id="ARBA00038205"/>
    </source>
</evidence>
<evidence type="ECO:0000256" key="3">
    <source>
        <dbReference type="ARBA" id="ARBA00023157"/>
    </source>
</evidence>
<dbReference type="SUPFAM" id="SSF47072">
    <property type="entry name" value="Cysteine alpha-hairpin motif"/>
    <property type="match status" value="1"/>
</dbReference>
<evidence type="ECO:0000256" key="1">
    <source>
        <dbReference type="ARBA" id="ARBA00004569"/>
    </source>
</evidence>
<evidence type="ECO:0000256" key="5">
    <source>
        <dbReference type="ARBA" id="ARBA00039509"/>
    </source>
</evidence>
<dbReference type="PANTHER" id="PTHR46811:SF1">
    <property type="entry name" value="COILED-COIL-HELIX-COILED-COIL-HELIX DOMAIN-CONTAINING PROTEIN 7"/>
    <property type="match status" value="1"/>
</dbReference>
<dbReference type="AlphaFoldDB" id="A0AAV7HYC6"/>
<dbReference type="GO" id="GO:0005758">
    <property type="term" value="C:mitochondrial intermembrane space"/>
    <property type="evidence" value="ECO:0007669"/>
    <property type="project" value="UniProtKB-SubCell"/>
</dbReference>
<dbReference type="InterPro" id="IPR009069">
    <property type="entry name" value="Cys_alpha_HP_mot_SF"/>
</dbReference>
<protein>
    <recommendedName>
        <fullName evidence="5">Coiled-coil-helix-coiled-coil-helix domain-containing protein 7</fullName>
    </recommendedName>
</protein>
<dbReference type="PROSITE" id="PS51808">
    <property type="entry name" value="CHCH"/>
    <property type="match status" value="1"/>
</dbReference>
<sequence>MPTGKNIPDLRLESPETNPCLKEHRLSMKCIAENYKDKEKACAIYFDNYKACKKFWSNVIYERRQQGLTPYLPLPDEREKIKSDYLSQFKKNK</sequence>
<comment type="similarity">
    <text evidence="4">Belongs to the CHCHD7 family.</text>
</comment>
<proteinExistence type="inferred from homology"/>
<accession>A0AAV7HYC6</accession>
<dbReference type="EMBL" id="JAHXZJ010002609">
    <property type="protein sequence ID" value="KAH0539438.1"/>
    <property type="molecule type" value="Genomic_DNA"/>
</dbReference>